<gene>
    <name evidence="2" type="ORF">KCG48_11940</name>
</gene>
<accession>A0A941CQV6</accession>
<keyword evidence="3" id="KW-1185">Reference proteome</keyword>
<sequence length="245" mass="27961">MWTRSELKTRAKAALRRTFVISALIVFLYLLLTGGKSSNITFNFGQEATTQIPGYPENITADPQRFNVFDRIVTYPFSLLTALFGASAFLLSILWSIFIAGPLEMGLSRYFSLNREDARENGISSLFYAFKSEHYLNNVTVAFMRNLFQFLWALLLIIPGIIKSFAYFFTPWIMAEYPDTKYQEALALSTRMTDGHKWDIFVLELSFIGWYLLAIPTLGVATPFVSAYRHATMAELYDVLKQGVL</sequence>
<dbReference type="Pfam" id="PF06161">
    <property type="entry name" value="DUF975"/>
    <property type="match status" value="1"/>
</dbReference>
<feature type="transmembrane region" description="Helical" evidence="1">
    <location>
        <begin position="150"/>
        <end position="169"/>
    </location>
</feature>
<dbReference type="RefSeq" id="WP_211802441.1">
    <property type="nucleotide sequence ID" value="NZ_JAGSCS010000018.1"/>
</dbReference>
<protein>
    <submittedName>
        <fullName evidence="2">DUF975 family protein</fullName>
    </submittedName>
</protein>
<dbReference type="EMBL" id="JAGSCS010000018">
    <property type="protein sequence ID" value="MBR0577027.1"/>
    <property type="molecule type" value="Genomic_DNA"/>
</dbReference>
<proteinExistence type="predicted"/>
<dbReference type="Proteomes" id="UP000675379">
    <property type="component" value="Unassembled WGS sequence"/>
</dbReference>
<keyword evidence="1" id="KW-1133">Transmembrane helix</keyword>
<evidence type="ECO:0000256" key="1">
    <source>
        <dbReference type="SAM" id="Phobius"/>
    </source>
</evidence>
<organism evidence="2 3">
    <name type="scientific">Proteiniclasticum sediminis</name>
    <dbReference type="NCBI Taxonomy" id="2804028"/>
    <lineage>
        <taxon>Bacteria</taxon>
        <taxon>Bacillati</taxon>
        <taxon>Bacillota</taxon>
        <taxon>Clostridia</taxon>
        <taxon>Eubacteriales</taxon>
        <taxon>Clostridiaceae</taxon>
        <taxon>Proteiniclasticum</taxon>
    </lineage>
</organism>
<keyword evidence="1" id="KW-0812">Transmembrane</keyword>
<dbReference type="PANTHER" id="PTHR40076:SF1">
    <property type="entry name" value="MEMBRANE PROTEIN"/>
    <property type="match status" value="1"/>
</dbReference>
<name>A0A941CQV6_9CLOT</name>
<dbReference type="InterPro" id="IPR010380">
    <property type="entry name" value="DUF975"/>
</dbReference>
<feature type="transmembrane region" description="Helical" evidence="1">
    <location>
        <begin position="77"/>
        <end position="100"/>
    </location>
</feature>
<dbReference type="AlphaFoldDB" id="A0A941CQV6"/>
<feature type="transmembrane region" description="Helical" evidence="1">
    <location>
        <begin position="14"/>
        <end position="32"/>
    </location>
</feature>
<evidence type="ECO:0000313" key="2">
    <source>
        <dbReference type="EMBL" id="MBR0577027.1"/>
    </source>
</evidence>
<reference evidence="2" key="1">
    <citation type="submission" date="2021-04" db="EMBL/GenBank/DDBJ databases">
        <title>Proteiniclasticum sedimins sp. nov., an obligate anaerobic bacterium isolated from anaerobic sludge.</title>
        <authorList>
            <person name="Liu J."/>
        </authorList>
    </citation>
    <scope>NUCLEOTIDE SEQUENCE</scope>
    <source>
        <strain evidence="2">BAD-10</strain>
    </source>
</reference>
<feature type="transmembrane region" description="Helical" evidence="1">
    <location>
        <begin position="208"/>
        <end position="228"/>
    </location>
</feature>
<dbReference type="PANTHER" id="PTHR40076">
    <property type="entry name" value="MEMBRANE PROTEIN-RELATED"/>
    <property type="match status" value="1"/>
</dbReference>
<comment type="caution">
    <text evidence="2">The sequence shown here is derived from an EMBL/GenBank/DDBJ whole genome shotgun (WGS) entry which is preliminary data.</text>
</comment>
<keyword evidence="1" id="KW-0472">Membrane</keyword>
<evidence type="ECO:0000313" key="3">
    <source>
        <dbReference type="Proteomes" id="UP000675379"/>
    </source>
</evidence>